<dbReference type="PROSITE" id="PS51203">
    <property type="entry name" value="CS"/>
    <property type="match status" value="1"/>
</dbReference>
<evidence type="ECO:0000313" key="3">
    <source>
        <dbReference type="EMBL" id="CAK85769.1"/>
    </source>
</evidence>
<evidence type="ECO:0000259" key="2">
    <source>
        <dbReference type="PROSITE" id="PS51203"/>
    </source>
</evidence>
<dbReference type="PANTHER" id="PTHR46492:SF1">
    <property type="entry name" value="DYNEIN AXONEMAL ASSEMBLY FACTOR 4"/>
    <property type="match status" value="1"/>
</dbReference>
<feature type="region of interest" description="Disordered" evidence="1">
    <location>
        <begin position="132"/>
        <end position="151"/>
    </location>
</feature>
<accession>A0DRV2</accession>
<keyword evidence="4" id="KW-1185">Reference proteome</keyword>
<dbReference type="GO" id="GO:0036159">
    <property type="term" value="P:inner dynein arm assembly"/>
    <property type="evidence" value="ECO:0000318"/>
    <property type="project" value="GO_Central"/>
</dbReference>
<sequence length="206" mass="24010">MNYEWFQDDNQIKLRFEIKNTRSDNLDIQVADVVVKVNVLDKKFAKTIDLLAPVLEGNIKYGADVLEVTLIKVQPGKWPQLSPSLSKEELIQRRKDAFLRKDQEIQAQKKLREDLKQQFDQHATKEQIKVDDRERDLIKREREQQRSDAVSDLYDQVGQDSGFEQNQVVQQEANEDQIEERLGGFEGFESYRVRIGGEAKAVPTYI</sequence>
<dbReference type="GO" id="GO:0003341">
    <property type="term" value="P:cilium movement"/>
    <property type="evidence" value="ECO:0000318"/>
    <property type="project" value="GO_Central"/>
</dbReference>
<evidence type="ECO:0000256" key="1">
    <source>
        <dbReference type="SAM" id="MobiDB-lite"/>
    </source>
</evidence>
<dbReference type="GO" id="GO:0036158">
    <property type="term" value="P:outer dynein arm assembly"/>
    <property type="evidence" value="ECO:0000318"/>
    <property type="project" value="GO_Central"/>
</dbReference>
<dbReference type="InterPro" id="IPR052004">
    <property type="entry name" value="Dynein_assembly_factor_4"/>
</dbReference>
<dbReference type="KEGG" id="ptm:GSPATT00039727001"/>
<dbReference type="SUPFAM" id="SSF49764">
    <property type="entry name" value="HSP20-like chaperones"/>
    <property type="match status" value="1"/>
</dbReference>
<protein>
    <recommendedName>
        <fullName evidence="2">CS domain-containing protein</fullName>
    </recommendedName>
</protein>
<organism evidence="3 4">
    <name type="scientific">Paramecium tetraurelia</name>
    <dbReference type="NCBI Taxonomy" id="5888"/>
    <lineage>
        <taxon>Eukaryota</taxon>
        <taxon>Sar</taxon>
        <taxon>Alveolata</taxon>
        <taxon>Ciliophora</taxon>
        <taxon>Intramacronucleata</taxon>
        <taxon>Oligohymenophorea</taxon>
        <taxon>Peniculida</taxon>
        <taxon>Parameciidae</taxon>
        <taxon>Paramecium</taxon>
    </lineage>
</organism>
<reference evidence="3 4" key="1">
    <citation type="journal article" date="2006" name="Nature">
        <title>Global trends of whole-genome duplications revealed by the ciliate Paramecium tetraurelia.</title>
        <authorList>
            <consortium name="Genoscope"/>
            <person name="Aury J.-M."/>
            <person name="Jaillon O."/>
            <person name="Duret L."/>
            <person name="Noel B."/>
            <person name="Jubin C."/>
            <person name="Porcel B.M."/>
            <person name="Segurens B."/>
            <person name="Daubin V."/>
            <person name="Anthouard V."/>
            <person name="Aiach N."/>
            <person name="Arnaiz O."/>
            <person name="Billaut A."/>
            <person name="Beisson J."/>
            <person name="Blanc I."/>
            <person name="Bouhouche K."/>
            <person name="Camara F."/>
            <person name="Duharcourt S."/>
            <person name="Guigo R."/>
            <person name="Gogendeau D."/>
            <person name="Katinka M."/>
            <person name="Keller A.-M."/>
            <person name="Kissmehl R."/>
            <person name="Klotz C."/>
            <person name="Koll F."/>
            <person name="Le Moue A."/>
            <person name="Lepere C."/>
            <person name="Malinsky S."/>
            <person name="Nowacki M."/>
            <person name="Nowak J.K."/>
            <person name="Plattner H."/>
            <person name="Poulain J."/>
            <person name="Ruiz F."/>
            <person name="Serrano V."/>
            <person name="Zagulski M."/>
            <person name="Dessen P."/>
            <person name="Betermier M."/>
            <person name="Weissenbach J."/>
            <person name="Scarpelli C."/>
            <person name="Schachter V."/>
            <person name="Sperling L."/>
            <person name="Meyer E."/>
            <person name="Cohen J."/>
            <person name="Wincker P."/>
        </authorList>
    </citation>
    <scope>NUCLEOTIDE SEQUENCE [LARGE SCALE GENOMIC DNA]</scope>
    <source>
        <strain evidence="3 4">Stock d4-2</strain>
    </source>
</reference>
<dbReference type="InterPro" id="IPR007052">
    <property type="entry name" value="CS_dom"/>
</dbReference>
<dbReference type="InParanoid" id="A0DRV2"/>
<dbReference type="AlphaFoldDB" id="A0DRV2"/>
<proteinExistence type="predicted"/>
<evidence type="ECO:0000313" key="4">
    <source>
        <dbReference type="Proteomes" id="UP000000600"/>
    </source>
</evidence>
<dbReference type="EMBL" id="CT868544">
    <property type="protein sequence ID" value="CAK85769.1"/>
    <property type="molecule type" value="Genomic_DNA"/>
</dbReference>
<dbReference type="CDD" id="cd06463">
    <property type="entry name" value="p23_like"/>
    <property type="match status" value="1"/>
</dbReference>
<feature type="domain" description="CS" evidence="2">
    <location>
        <begin position="1"/>
        <end position="82"/>
    </location>
</feature>
<feature type="compositionally biased region" description="Basic and acidic residues" evidence="1">
    <location>
        <begin position="132"/>
        <end position="146"/>
    </location>
</feature>
<dbReference type="Proteomes" id="UP000000600">
    <property type="component" value="Unassembled WGS sequence"/>
</dbReference>
<dbReference type="GeneID" id="5038950"/>
<name>A0DRV2_PARTE</name>
<gene>
    <name evidence="3" type="ORF">GSPATT00039727001</name>
</gene>
<dbReference type="RefSeq" id="XP_001453166.1">
    <property type="nucleotide sequence ID" value="XM_001453129.1"/>
</dbReference>
<dbReference type="InterPro" id="IPR008978">
    <property type="entry name" value="HSP20-like_chaperone"/>
</dbReference>
<dbReference type="STRING" id="5888.A0DRV2"/>
<dbReference type="OrthoDB" id="348005at2759"/>
<dbReference type="PANTHER" id="PTHR46492">
    <property type="entry name" value="DYNEIN ASSEMBLY FACTOR 4, AXONEMAL"/>
    <property type="match status" value="1"/>
</dbReference>
<dbReference type="HOGENOM" id="CLU_1334151_0_0_1"/>
<dbReference type="Gene3D" id="2.60.40.790">
    <property type="match status" value="1"/>
</dbReference>